<organism evidence="1">
    <name type="scientific">uncultured marine group II/III euryarchaeote AD1000_77_D05</name>
    <dbReference type="NCBI Taxonomy" id="1457810"/>
    <lineage>
        <taxon>Archaea</taxon>
        <taxon>Methanobacteriati</taxon>
        <taxon>Methanobacteriota</taxon>
        <taxon>environmental samples</taxon>
    </lineage>
</organism>
<dbReference type="AlphaFoldDB" id="A0A075G387"/>
<name>A0A075G387_9EURY</name>
<evidence type="ECO:0000313" key="1">
    <source>
        <dbReference type="EMBL" id="AIE96287.1"/>
    </source>
</evidence>
<proteinExistence type="predicted"/>
<dbReference type="EMBL" id="KF900475">
    <property type="protein sequence ID" value="AIE96287.1"/>
    <property type="molecule type" value="Genomic_DNA"/>
</dbReference>
<sequence length="110" mass="12390">MFSKVPPRSNDCKEVYATCLLHRLEGDDSALFTTHLACTVGAHFSVAVESMAREASRSHFQRLVARRSLHCWFTVLSAVSMADSAWNLDGVDWWLSHICNFSSQKRTTTP</sequence>
<protein>
    <submittedName>
        <fullName evidence="1">Uncharacterized protein</fullName>
    </submittedName>
</protein>
<reference evidence="1" key="1">
    <citation type="journal article" date="2014" name="Genome Biol. Evol.">
        <title>Pangenome evidence for extensive interdomain horizontal transfer affecting lineage core and shell genes in uncultured planktonic thaumarchaeota and euryarchaeota.</title>
        <authorList>
            <person name="Deschamps P."/>
            <person name="Zivanovic Y."/>
            <person name="Moreira D."/>
            <person name="Rodriguez-Valera F."/>
            <person name="Lopez-Garcia P."/>
        </authorList>
    </citation>
    <scope>NUCLEOTIDE SEQUENCE</scope>
</reference>
<accession>A0A075G387</accession>